<dbReference type="EMBL" id="JACEIK010001363">
    <property type="protein sequence ID" value="MCD7468690.1"/>
    <property type="molecule type" value="Genomic_DNA"/>
</dbReference>
<sequence>MGVKRYRACGGSLMMSYGAEMSIIGICRVCQRKSKRGSEGFDRKPPLGVGKTWCWNKLGETVSEKMSTQDPISWKNNLWQTPIKTMRMCWNTGFSILLIQDQNDEEVILKNINLTNMNTQRGVDERTREEADHHASFDNTKEALEVLTVQHRSMIKHMAAIQKINEATKSFNHNGIP</sequence>
<keyword evidence="2" id="KW-1185">Reference proteome</keyword>
<evidence type="ECO:0000313" key="2">
    <source>
        <dbReference type="Proteomes" id="UP000823775"/>
    </source>
</evidence>
<name>A0ABS8TCG2_DATST</name>
<organism evidence="1 2">
    <name type="scientific">Datura stramonium</name>
    <name type="common">Jimsonweed</name>
    <name type="synonym">Common thornapple</name>
    <dbReference type="NCBI Taxonomy" id="4076"/>
    <lineage>
        <taxon>Eukaryota</taxon>
        <taxon>Viridiplantae</taxon>
        <taxon>Streptophyta</taxon>
        <taxon>Embryophyta</taxon>
        <taxon>Tracheophyta</taxon>
        <taxon>Spermatophyta</taxon>
        <taxon>Magnoliopsida</taxon>
        <taxon>eudicotyledons</taxon>
        <taxon>Gunneridae</taxon>
        <taxon>Pentapetalae</taxon>
        <taxon>asterids</taxon>
        <taxon>lamiids</taxon>
        <taxon>Solanales</taxon>
        <taxon>Solanaceae</taxon>
        <taxon>Solanoideae</taxon>
        <taxon>Datureae</taxon>
        <taxon>Datura</taxon>
    </lineage>
</organism>
<reference evidence="1 2" key="1">
    <citation type="journal article" date="2021" name="BMC Genomics">
        <title>Datura genome reveals duplications of psychoactive alkaloid biosynthetic genes and high mutation rate following tissue culture.</title>
        <authorList>
            <person name="Rajewski A."/>
            <person name="Carter-House D."/>
            <person name="Stajich J."/>
            <person name="Litt A."/>
        </authorList>
    </citation>
    <scope>NUCLEOTIDE SEQUENCE [LARGE SCALE GENOMIC DNA]</scope>
    <source>
        <strain evidence="1">AR-01</strain>
    </source>
</reference>
<dbReference type="Proteomes" id="UP000823775">
    <property type="component" value="Unassembled WGS sequence"/>
</dbReference>
<accession>A0ABS8TCG2</accession>
<proteinExistence type="predicted"/>
<protein>
    <submittedName>
        <fullName evidence="1">Uncharacterized protein</fullName>
    </submittedName>
</protein>
<gene>
    <name evidence="1" type="ORF">HAX54_007088</name>
</gene>
<evidence type="ECO:0000313" key="1">
    <source>
        <dbReference type="EMBL" id="MCD7468690.1"/>
    </source>
</evidence>
<comment type="caution">
    <text evidence="1">The sequence shown here is derived from an EMBL/GenBank/DDBJ whole genome shotgun (WGS) entry which is preliminary data.</text>
</comment>